<dbReference type="GO" id="GO:0005524">
    <property type="term" value="F:ATP binding"/>
    <property type="evidence" value="ECO:0007669"/>
    <property type="project" value="UniProtKB-KW"/>
</dbReference>
<keyword evidence="7" id="KW-1185">Reference proteome</keyword>
<dbReference type="GO" id="GO:0046872">
    <property type="term" value="F:metal ion binding"/>
    <property type="evidence" value="ECO:0007669"/>
    <property type="project" value="UniProtKB-KW"/>
</dbReference>
<protein>
    <recommendedName>
        <fullName evidence="5">5-formyltetrahydrofolate cyclo-ligase</fullName>
        <ecNumber evidence="5">6.3.3.2</ecNumber>
    </recommendedName>
</protein>
<feature type="binding site" evidence="4">
    <location>
        <begin position="150"/>
        <end position="158"/>
    </location>
    <ligand>
        <name>ATP</name>
        <dbReference type="ChEBI" id="CHEBI:30616"/>
    </ligand>
</feature>
<feature type="binding site" evidence="4">
    <location>
        <begin position="20"/>
        <end position="24"/>
    </location>
    <ligand>
        <name>ATP</name>
        <dbReference type="ChEBI" id="CHEBI:30616"/>
    </ligand>
</feature>
<dbReference type="HOGENOM" id="CLU_066245_1_0_11"/>
<dbReference type="STRING" id="471856.Jden_1969"/>
<keyword evidence="3 4" id="KW-0067">ATP-binding</keyword>
<dbReference type="KEGG" id="jde:Jden_1969"/>
<dbReference type="GO" id="GO:0030272">
    <property type="term" value="F:5-formyltetrahydrofolate cyclo-ligase activity"/>
    <property type="evidence" value="ECO:0007669"/>
    <property type="project" value="UniProtKB-EC"/>
</dbReference>
<reference evidence="6 7" key="1">
    <citation type="journal article" date="2009" name="Stand. Genomic Sci.">
        <title>Complete genome sequence of Jonesia denitrificans type strain (Prevot 55134).</title>
        <authorList>
            <person name="Pukall R."/>
            <person name="Gehrich-Schroter G."/>
            <person name="Lapidus A."/>
            <person name="Nolan M."/>
            <person name="Glavina Del Rio T."/>
            <person name="Lucas S."/>
            <person name="Chen F."/>
            <person name="Tice H."/>
            <person name="Pitluck S."/>
            <person name="Cheng J.F."/>
            <person name="Copeland A."/>
            <person name="Saunders E."/>
            <person name="Brettin T."/>
            <person name="Detter J.C."/>
            <person name="Bruce D."/>
            <person name="Goodwin L."/>
            <person name="Pati A."/>
            <person name="Ivanova N."/>
            <person name="Mavromatis K."/>
            <person name="Ovchinnikova G."/>
            <person name="Chen A."/>
            <person name="Palaniappan K."/>
            <person name="Land M."/>
            <person name="Hauser L."/>
            <person name="Chang Y.J."/>
            <person name="Jeffries C.D."/>
            <person name="Chain P."/>
            <person name="Goker M."/>
            <person name="Bristow J."/>
            <person name="Eisen J.A."/>
            <person name="Markowitz V."/>
            <person name="Hugenholtz P."/>
            <person name="Kyrpides N.C."/>
            <person name="Klenk H.P."/>
            <person name="Han C."/>
        </authorList>
    </citation>
    <scope>NUCLEOTIDE SEQUENCE [LARGE SCALE GENOMIC DNA]</scope>
    <source>
        <strain evidence="7">ATCC 14870 / DSM 20603 / BCRC 15368 / CIP 55.134 / JCM 11481 / NBRC 15587 / NCTC 10816 / Prevot 55134</strain>
    </source>
</reference>
<dbReference type="PANTHER" id="PTHR23407:SF1">
    <property type="entry name" value="5-FORMYLTETRAHYDROFOLATE CYCLO-LIGASE"/>
    <property type="match status" value="1"/>
</dbReference>
<proteinExistence type="inferred from homology"/>
<dbReference type="EC" id="6.3.3.2" evidence="5"/>
<dbReference type="RefSeq" id="WP_015772236.1">
    <property type="nucleotide sequence ID" value="NC_013174.1"/>
</dbReference>
<dbReference type="NCBIfam" id="TIGR02727">
    <property type="entry name" value="MTHFS_bact"/>
    <property type="match status" value="1"/>
</dbReference>
<dbReference type="InterPro" id="IPR002698">
    <property type="entry name" value="FTHF_cligase"/>
</dbReference>
<sequence>MSGMKQPYPIDTRFEIEDAKAALRSAIRSNREARSERLRQEAGADFAKTLLTVPQIRAAKTLALYASRPGEPDTGPALDALTHVGKRIILPVLGAGLTRDWAVYRGAEDLQQRAPGRPPEPSGDPLGPEALAQADVIIAPALAVDSAGLRLGQGGGWYDRALVHARADARTIALVYPEELYDAQERPLPREDHDQLVDGVATTTSWQWLAHSGL</sequence>
<dbReference type="InterPro" id="IPR024185">
    <property type="entry name" value="FTHF_cligase-like_sf"/>
</dbReference>
<dbReference type="GO" id="GO:0009396">
    <property type="term" value="P:folic acid-containing compound biosynthetic process"/>
    <property type="evidence" value="ECO:0007669"/>
    <property type="project" value="TreeGrafter"/>
</dbReference>
<dbReference type="Pfam" id="PF01812">
    <property type="entry name" value="5-FTHF_cyc-lig"/>
    <property type="match status" value="1"/>
</dbReference>
<organism evidence="6 7">
    <name type="scientific">Jonesia denitrificans (strain ATCC 14870 / DSM 20603 / BCRC 15368 / CIP 55.134 / JCM 11481 / NBRC 15587 / NCTC 10816 / Prevot 55134)</name>
    <name type="common">Listeria denitrificans</name>
    <dbReference type="NCBI Taxonomy" id="471856"/>
    <lineage>
        <taxon>Bacteria</taxon>
        <taxon>Bacillati</taxon>
        <taxon>Actinomycetota</taxon>
        <taxon>Actinomycetes</taxon>
        <taxon>Micrococcales</taxon>
        <taxon>Jonesiaceae</taxon>
        <taxon>Jonesia</taxon>
    </lineage>
</organism>
<dbReference type="eggNOG" id="COG0212">
    <property type="taxonomic scope" value="Bacteria"/>
</dbReference>
<dbReference type="PANTHER" id="PTHR23407">
    <property type="entry name" value="ATPASE INHIBITOR/5-FORMYLTETRAHYDROFOLATE CYCLO-LIGASE"/>
    <property type="match status" value="1"/>
</dbReference>
<evidence type="ECO:0000256" key="2">
    <source>
        <dbReference type="ARBA" id="ARBA00022741"/>
    </source>
</evidence>
<comment type="cofactor">
    <cofactor evidence="5">
        <name>Mg(2+)</name>
        <dbReference type="ChEBI" id="CHEBI:18420"/>
    </cofactor>
</comment>
<evidence type="ECO:0000256" key="5">
    <source>
        <dbReference type="RuleBase" id="RU361279"/>
    </source>
</evidence>
<keyword evidence="6" id="KW-0436">Ligase</keyword>
<comment type="catalytic activity">
    <reaction evidence="5">
        <text>(6S)-5-formyl-5,6,7,8-tetrahydrofolate + ATP = (6R)-5,10-methenyltetrahydrofolate + ADP + phosphate</text>
        <dbReference type="Rhea" id="RHEA:10488"/>
        <dbReference type="ChEBI" id="CHEBI:30616"/>
        <dbReference type="ChEBI" id="CHEBI:43474"/>
        <dbReference type="ChEBI" id="CHEBI:57455"/>
        <dbReference type="ChEBI" id="CHEBI:57457"/>
        <dbReference type="ChEBI" id="CHEBI:456216"/>
        <dbReference type="EC" id="6.3.3.2"/>
    </reaction>
</comment>
<gene>
    <name evidence="6" type="ordered locus">Jden_1969</name>
</gene>
<dbReference type="PIRSF" id="PIRSF006806">
    <property type="entry name" value="FTHF_cligase"/>
    <property type="match status" value="1"/>
</dbReference>
<dbReference type="AlphaFoldDB" id="C7R0E4"/>
<dbReference type="EMBL" id="CP001706">
    <property type="protein sequence ID" value="ACV09608.1"/>
    <property type="molecule type" value="Genomic_DNA"/>
</dbReference>
<dbReference type="Gene3D" id="3.40.50.10420">
    <property type="entry name" value="NagB/RpiA/CoA transferase-like"/>
    <property type="match status" value="1"/>
</dbReference>
<dbReference type="Proteomes" id="UP000000628">
    <property type="component" value="Chromosome"/>
</dbReference>
<evidence type="ECO:0000256" key="4">
    <source>
        <dbReference type="PIRSR" id="PIRSR006806-1"/>
    </source>
</evidence>
<keyword evidence="5" id="KW-0479">Metal-binding</keyword>
<evidence type="ECO:0000256" key="3">
    <source>
        <dbReference type="ARBA" id="ARBA00022840"/>
    </source>
</evidence>
<name>C7R0E4_JONDD</name>
<dbReference type="InterPro" id="IPR037171">
    <property type="entry name" value="NagB/RpiA_transferase-like"/>
</dbReference>
<dbReference type="OrthoDB" id="3242798at2"/>
<accession>C7R0E4</accession>
<evidence type="ECO:0000256" key="1">
    <source>
        <dbReference type="ARBA" id="ARBA00010638"/>
    </source>
</evidence>
<dbReference type="GO" id="GO:0035999">
    <property type="term" value="P:tetrahydrofolate interconversion"/>
    <property type="evidence" value="ECO:0007669"/>
    <property type="project" value="TreeGrafter"/>
</dbReference>
<keyword evidence="2 4" id="KW-0547">Nucleotide-binding</keyword>
<evidence type="ECO:0000313" key="7">
    <source>
        <dbReference type="Proteomes" id="UP000000628"/>
    </source>
</evidence>
<evidence type="ECO:0000313" key="6">
    <source>
        <dbReference type="EMBL" id="ACV09608.1"/>
    </source>
</evidence>
<comment type="similarity">
    <text evidence="1 5">Belongs to the 5-formyltetrahydrofolate cyclo-ligase family.</text>
</comment>
<dbReference type="SUPFAM" id="SSF100950">
    <property type="entry name" value="NagB/RpiA/CoA transferase-like"/>
    <property type="match status" value="1"/>
</dbReference>
<keyword evidence="5" id="KW-0460">Magnesium</keyword>
<feature type="binding site" evidence="4">
    <location>
        <position position="71"/>
    </location>
    <ligand>
        <name>substrate</name>
    </ligand>
</feature>